<dbReference type="EMBL" id="BSNK01000002">
    <property type="protein sequence ID" value="GLQ24231.1"/>
    <property type="molecule type" value="Genomic_DNA"/>
</dbReference>
<dbReference type="InterPro" id="IPR029063">
    <property type="entry name" value="SAM-dependent_MTases_sf"/>
</dbReference>
<name>A0ABQ5VCA7_9PROT</name>
<dbReference type="CDD" id="cd02440">
    <property type="entry name" value="AdoMet_MTases"/>
    <property type="match status" value="1"/>
</dbReference>
<dbReference type="Proteomes" id="UP001161391">
    <property type="component" value="Unassembled WGS sequence"/>
</dbReference>
<proteinExistence type="predicted"/>
<gene>
    <name evidence="2" type="ORF">GCM10007853_21050</name>
</gene>
<evidence type="ECO:0000259" key="1">
    <source>
        <dbReference type="Pfam" id="PF08241"/>
    </source>
</evidence>
<evidence type="ECO:0000313" key="3">
    <source>
        <dbReference type="Proteomes" id="UP001161391"/>
    </source>
</evidence>
<dbReference type="SUPFAM" id="SSF53335">
    <property type="entry name" value="S-adenosyl-L-methionine-dependent methyltransferases"/>
    <property type="match status" value="1"/>
</dbReference>
<dbReference type="Pfam" id="PF08241">
    <property type="entry name" value="Methyltransf_11"/>
    <property type="match status" value="1"/>
</dbReference>
<dbReference type="PANTHER" id="PTHR43591">
    <property type="entry name" value="METHYLTRANSFERASE"/>
    <property type="match status" value="1"/>
</dbReference>
<comment type="caution">
    <text evidence="2">The sequence shown here is derived from an EMBL/GenBank/DDBJ whole genome shotgun (WGS) entry which is preliminary data.</text>
</comment>
<feature type="domain" description="Methyltransferase type 11" evidence="1">
    <location>
        <begin position="87"/>
        <end position="184"/>
    </location>
</feature>
<evidence type="ECO:0000313" key="2">
    <source>
        <dbReference type="EMBL" id="GLQ24231.1"/>
    </source>
</evidence>
<reference evidence="2" key="1">
    <citation type="journal article" date="2014" name="Int. J. Syst. Evol. Microbiol.">
        <title>Complete genome of a new Firmicutes species belonging to the dominant human colonic microbiota ('Ruminococcus bicirculans') reveals two chromosomes and a selective capacity to utilize plant glucans.</title>
        <authorList>
            <consortium name="NISC Comparative Sequencing Program"/>
            <person name="Wegmann U."/>
            <person name="Louis P."/>
            <person name="Goesmann A."/>
            <person name="Henrissat B."/>
            <person name="Duncan S.H."/>
            <person name="Flint H.J."/>
        </authorList>
    </citation>
    <scope>NUCLEOTIDE SEQUENCE</scope>
    <source>
        <strain evidence="2">NBRC 108219</strain>
    </source>
</reference>
<organism evidence="2 3">
    <name type="scientific">Algimonas ampicilliniresistens</name>
    <dbReference type="NCBI Taxonomy" id="1298735"/>
    <lineage>
        <taxon>Bacteria</taxon>
        <taxon>Pseudomonadati</taxon>
        <taxon>Pseudomonadota</taxon>
        <taxon>Alphaproteobacteria</taxon>
        <taxon>Maricaulales</taxon>
        <taxon>Robiginitomaculaceae</taxon>
        <taxon>Algimonas</taxon>
    </lineage>
</organism>
<reference evidence="2" key="2">
    <citation type="submission" date="2023-01" db="EMBL/GenBank/DDBJ databases">
        <title>Draft genome sequence of Algimonas ampicilliniresistens strain NBRC 108219.</title>
        <authorList>
            <person name="Sun Q."/>
            <person name="Mori K."/>
        </authorList>
    </citation>
    <scope>NUCLEOTIDE SEQUENCE</scope>
    <source>
        <strain evidence="2">NBRC 108219</strain>
    </source>
</reference>
<protein>
    <recommendedName>
        <fullName evidence="1">Methyltransferase type 11 domain-containing protein</fullName>
    </recommendedName>
</protein>
<keyword evidence="3" id="KW-1185">Reference proteome</keyword>
<dbReference type="RefSeq" id="WP_284390434.1">
    <property type="nucleotide sequence ID" value="NZ_BSNK01000002.1"/>
</dbReference>
<sequence length="253" mass="28758">MTAHTQTLGRTDEPESIPVVEGWVGNWRISLRRRNYSNDELCDLYEVQARDWDDGLSSMRVPEAYHRIHTALDTQGEQSLDTPKRVLDCGIGTGAFSTALIKSTPYPIELHGVDISPEMISCARKQLERYGVTPHLSVADARSLPYGDNQFDLVMAAHMLEHLAEPQATLAEMTRVLKPGGRLLLCITRNSLLGRHIQLKWRTHAINRQTARRWLQAIGLSDIQFPKPHRQPAFNNRTLVCSARKRPYNQQKD</sequence>
<accession>A0ABQ5VCA7</accession>
<dbReference type="InterPro" id="IPR013216">
    <property type="entry name" value="Methyltransf_11"/>
</dbReference>
<dbReference type="Gene3D" id="3.40.50.150">
    <property type="entry name" value="Vaccinia Virus protein VP39"/>
    <property type="match status" value="1"/>
</dbReference>
<dbReference type="PANTHER" id="PTHR43591:SF24">
    <property type="entry name" value="2-METHOXY-6-POLYPRENYL-1,4-BENZOQUINOL METHYLASE, MITOCHONDRIAL"/>
    <property type="match status" value="1"/>
</dbReference>